<proteinExistence type="predicted"/>
<dbReference type="Proteomes" id="UP000784294">
    <property type="component" value="Unassembled WGS sequence"/>
</dbReference>
<evidence type="ECO:0000256" key="1">
    <source>
        <dbReference type="SAM" id="MobiDB-lite"/>
    </source>
</evidence>
<protein>
    <submittedName>
        <fullName evidence="2">Uncharacterized protein</fullName>
    </submittedName>
</protein>
<dbReference type="AlphaFoldDB" id="A0A3S5AIP9"/>
<feature type="compositionally biased region" description="Acidic residues" evidence="1">
    <location>
        <begin position="41"/>
        <end position="51"/>
    </location>
</feature>
<sequence>MDESGIRPFFDRGKSSLDAYTPDSPKQGFTELSSQRASDLEHDDFEEDNEEKESRLRRQILLRREERLRLRLIEVSSFQESYERYDFSFTVIWTTLFPPSFLPT</sequence>
<evidence type="ECO:0000313" key="2">
    <source>
        <dbReference type="EMBL" id="VEL37918.1"/>
    </source>
</evidence>
<keyword evidence="3" id="KW-1185">Reference proteome</keyword>
<reference evidence="2" key="1">
    <citation type="submission" date="2018-11" db="EMBL/GenBank/DDBJ databases">
        <authorList>
            <consortium name="Pathogen Informatics"/>
        </authorList>
    </citation>
    <scope>NUCLEOTIDE SEQUENCE</scope>
</reference>
<organism evidence="2 3">
    <name type="scientific">Protopolystoma xenopodis</name>
    <dbReference type="NCBI Taxonomy" id="117903"/>
    <lineage>
        <taxon>Eukaryota</taxon>
        <taxon>Metazoa</taxon>
        <taxon>Spiralia</taxon>
        <taxon>Lophotrochozoa</taxon>
        <taxon>Platyhelminthes</taxon>
        <taxon>Monogenea</taxon>
        <taxon>Polyopisthocotylea</taxon>
        <taxon>Polystomatidea</taxon>
        <taxon>Polystomatidae</taxon>
        <taxon>Protopolystoma</taxon>
    </lineage>
</organism>
<evidence type="ECO:0000313" key="3">
    <source>
        <dbReference type="Proteomes" id="UP000784294"/>
    </source>
</evidence>
<accession>A0A3S5AIP9</accession>
<dbReference type="EMBL" id="CAAALY010256352">
    <property type="protein sequence ID" value="VEL37918.1"/>
    <property type="molecule type" value="Genomic_DNA"/>
</dbReference>
<name>A0A3S5AIP9_9PLAT</name>
<comment type="caution">
    <text evidence="2">The sequence shown here is derived from an EMBL/GenBank/DDBJ whole genome shotgun (WGS) entry which is preliminary data.</text>
</comment>
<gene>
    <name evidence="2" type="ORF">PXEA_LOCUS31358</name>
</gene>
<feature type="region of interest" description="Disordered" evidence="1">
    <location>
        <begin position="1"/>
        <end position="53"/>
    </location>
</feature>